<evidence type="ECO:0000313" key="3">
    <source>
        <dbReference type="EMBL" id="MEE7459066.1"/>
    </source>
</evidence>
<evidence type="ECO:0000256" key="1">
    <source>
        <dbReference type="SAM" id="MobiDB-lite"/>
    </source>
</evidence>
<gene>
    <name evidence="3" type="ORF">MRSR164_20445</name>
</gene>
<feature type="region of interest" description="Disordered" evidence="1">
    <location>
        <begin position="25"/>
        <end position="89"/>
    </location>
</feature>
<protein>
    <submittedName>
        <fullName evidence="3">Uncharacterized protein</fullName>
    </submittedName>
</protein>
<keyword evidence="2" id="KW-0732">Signal</keyword>
<comment type="caution">
    <text evidence="3">The sequence shown here is derived from an EMBL/GenBank/DDBJ whole genome shotgun (WGS) entry which is preliminary data.</text>
</comment>
<reference evidence="3 4" key="1">
    <citation type="journal article" date="2012" name="Genet. Mol. Biol.">
        <title>Analysis of 16S rRNA and mxaF genes revealing insights into Methylobacterium niche-specific plant association.</title>
        <authorList>
            <person name="Dourado M.N."/>
            <person name="Andreote F.D."/>
            <person name="Dini-Andreote F."/>
            <person name="Conti R."/>
            <person name="Araujo J.M."/>
            <person name="Araujo W.L."/>
        </authorList>
    </citation>
    <scope>NUCLEOTIDE SEQUENCE [LARGE SCALE GENOMIC DNA]</scope>
    <source>
        <strain evidence="3 4">SR1.6/4</strain>
    </source>
</reference>
<feature type="chain" id="PRO_5047102787" evidence="2">
    <location>
        <begin position="26"/>
        <end position="210"/>
    </location>
</feature>
<accession>A0ABU7TEK2</accession>
<organism evidence="3 4">
    <name type="scientific">Methylobacterium radiotolerans</name>
    <dbReference type="NCBI Taxonomy" id="31998"/>
    <lineage>
        <taxon>Bacteria</taxon>
        <taxon>Pseudomonadati</taxon>
        <taxon>Pseudomonadota</taxon>
        <taxon>Alphaproteobacteria</taxon>
        <taxon>Hyphomicrobiales</taxon>
        <taxon>Methylobacteriaceae</taxon>
        <taxon>Methylobacterium</taxon>
    </lineage>
</organism>
<dbReference type="Proteomes" id="UP001349262">
    <property type="component" value="Unassembled WGS sequence"/>
</dbReference>
<feature type="signal peptide" evidence="2">
    <location>
        <begin position="1"/>
        <end position="25"/>
    </location>
</feature>
<keyword evidence="4" id="KW-1185">Reference proteome</keyword>
<evidence type="ECO:0000313" key="4">
    <source>
        <dbReference type="Proteomes" id="UP001349262"/>
    </source>
</evidence>
<dbReference type="EMBL" id="MLBY01000005">
    <property type="protein sequence ID" value="MEE7459066.1"/>
    <property type="molecule type" value="Genomic_DNA"/>
</dbReference>
<proteinExistence type="predicted"/>
<feature type="compositionally biased region" description="Low complexity" evidence="1">
    <location>
        <begin position="52"/>
        <end position="64"/>
    </location>
</feature>
<name>A0ABU7TEK2_9HYPH</name>
<sequence length="210" mass="22625">MMSGSRFRTLLAVLGTILAAGTVRAQEPGADGKSSGKWTDPPARSEPAPGSAAAPKPVAMPAKVDGSAASVRTESRPPRRSAKLRREQIRRVAARPRIERQARLRAPKLASQPERRVALRTPPRMAAYRPQVVRQMHGWRPVYGTIEPDAPAAAYYAQRRYGTAGVTPGELGLFHREGQAGGRLVMRWRGAAVPAGFVTGGPSFDVDEAE</sequence>
<evidence type="ECO:0000256" key="2">
    <source>
        <dbReference type="SAM" id="SignalP"/>
    </source>
</evidence>